<accession>A0ABD5U897</accession>
<comment type="caution">
    <text evidence="2">The sequence shown here is derived from an EMBL/GenBank/DDBJ whole genome shotgun (WGS) entry which is preliminary data.</text>
</comment>
<dbReference type="Pfam" id="PF23933">
    <property type="entry name" value="DUF7269"/>
    <property type="match status" value="1"/>
</dbReference>
<keyword evidence="1" id="KW-0472">Membrane</keyword>
<evidence type="ECO:0000313" key="3">
    <source>
        <dbReference type="Proteomes" id="UP001596406"/>
    </source>
</evidence>
<gene>
    <name evidence="2" type="ORF">ACFQHK_09455</name>
</gene>
<evidence type="ECO:0000313" key="2">
    <source>
        <dbReference type="EMBL" id="MFC6836737.1"/>
    </source>
</evidence>
<sequence length="186" mass="19383">MMRRLALLGALLALSGLTLAAVPSVAIGLPLPGTAVLALGALALLAGVSGAMARRSRPEPPALPVPERRRSATVPGADFDDRLANATIHAAVGGVTDRDAIRDHLRTTARAVLARYDGLSPSEADARLADGSWTDDPVAAAFFADELSVDRSLAARLRAVLSEDSAFRRGVHHVVAALDRRASEGR</sequence>
<name>A0ABD5U897_9EURY</name>
<dbReference type="Proteomes" id="UP001596406">
    <property type="component" value="Unassembled WGS sequence"/>
</dbReference>
<evidence type="ECO:0000256" key="1">
    <source>
        <dbReference type="SAM" id="Phobius"/>
    </source>
</evidence>
<dbReference type="AlphaFoldDB" id="A0ABD5U897"/>
<protein>
    <submittedName>
        <fullName evidence="2">Uncharacterized protein</fullName>
    </submittedName>
</protein>
<dbReference type="RefSeq" id="WP_304448416.1">
    <property type="nucleotide sequence ID" value="NZ_JARRAH010000001.1"/>
</dbReference>
<proteinExistence type="predicted"/>
<organism evidence="2 3">
    <name type="scientific">Halomarina ordinaria</name>
    <dbReference type="NCBI Taxonomy" id="3033939"/>
    <lineage>
        <taxon>Archaea</taxon>
        <taxon>Methanobacteriati</taxon>
        <taxon>Methanobacteriota</taxon>
        <taxon>Stenosarchaea group</taxon>
        <taxon>Halobacteria</taxon>
        <taxon>Halobacteriales</taxon>
        <taxon>Natronomonadaceae</taxon>
        <taxon>Halomarina</taxon>
    </lineage>
</organism>
<reference evidence="2 3" key="1">
    <citation type="journal article" date="2019" name="Int. J. Syst. Evol. Microbiol.">
        <title>The Global Catalogue of Microorganisms (GCM) 10K type strain sequencing project: providing services to taxonomists for standard genome sequencing and annotation.</title>
        <authorList>
            <consortium name="The Broad Institute Genomics Platform"/>
            <consortium name="The Broad Institute Genome Sequencing Center for Infectious Disease"/>
            <person name="Wu L."/>
            <person name="Ma J."/>
        </authorList>
    </citation>
    <scope>NUCLEOTIDE SEQUENCE [LARGE SCALE GENOMIC DNA]</scope>
    <source>
        <strain evidence="2 3">PSRA2</strain>
    </source>
</reference>
<keyword evidence="1" id="KW-1133">Transmembrane helix</keyword>
<feature type="transmembrane region" description="Helical" evidence="1">
    <location>
        <begin position="30"/>
        <end position="48"/>
    </location>
</feature>
<keyword evidence="3" id="KW-1185">Reference proteome</keyword>
<dbReference type="EMBL" id="JBHSXM010000001">
    <property type="protein sequence ID" value="MFC6836737.1"/>
    <property type="molecule type" value="Genomic_DNA"/>
</dbReference>
<dbReference type="InterPro" id="IPR055693">
    <property type="entry name" value="DUF7269"/>
</dbReference>
<keyword evidence="1" id="KW-0812">Transmembrane</keyword>